<dbReference type="InterPro" id="IPR000297">
    <property type="entry name" value="PPIase_PpiC"/>
</dbReference>
<keyword evidence="8 12" id="KW-0413">Isomerase</keyword>
<dbReference type="AlphaFoldDB" id="A0A1I5LAT2"/>
<keyword evidence="10" id="KW-0732">Signal</keyword>
<sequence length="278" mass="29866">MFITRTTLLAGVAAASFALPAAAQDAGTVVATVGDTEITLGHVVAMREQLPQQYQQMPDDALYEALVEQLIQQAALAQQADGLSTRNEIVLDNERRTLLAGQVVQQLAEAAVTEEAVQAAYDASYTGGEPEPEFNASHILLESEEEAQAVVEELEGGADFAELARERSTGPSGPNGGELGWFGPGMMVAPFEQAVMDLEAGEISEPVQTQFGWHVIKLNETRQQDAPPLDEVRAEIVAELQQEAVQAAVAEATQTAEVERTEEQIDPALIRDQSLLDQ</sequence>
<dbReference type="Gene3D" id="3.10.50.40">
    <property type="match status" value="1"/>
</dbReference>
<feature type="chain" id="PRO_5011533169" description="Parvulin-like PPIase" evidence="10">
    <location>
        <begin position="24"/>
        <end position="278"/>
    </location>
</feature>
<dbReference type="Proteomes" id="UP000199356">
    <property type="component" value="Unassembled WGS sequence"/>
</dbReference>
<feature type="region of interest" description="Disordered" evidence="9">
    <location>
        <begin position="255"/>
        <end position="278"/>
    </location>
</feature>
<feature type="signal peptide" evidence="10">
    <location>
        <begin position="1"/>
        <end position="23"/>
    </location>
</feature>
<evidence type="ECO:0000256" key="6">
    <source>
        <dbReference type="ARBA" id="ARBA00030642"/>
    </source>
</evidence>
<evidence type="ECO:0000256" key="9">
    <source>
        <dbReference type="SAM" id="MobiDB-lite"/>
    </source>
</evidence>
<evidence type="ECO:0000256" key="5">
    <source>
        <dbReference type="ARBA" id="ARBA00023110"/>
    </source>
</evidence>
<comment type="similarity">
    <text evidence="2">Belongs to the PpiC/parvulin rotamase family.</text>
</comment>
<dbReference type="STRING" id="441119.SAMN04488047_101558"/>
<feature type="domain" description="PpiC" evidence="11">
    <location>
        <begin position="131"/>
        <end position="220"/>
    </location>
</feature>
<dbReference type="InterPro" id="IPR050245">
    <property type="entry name" value="PrsA_foldase"/>
</dbReference>
<proteinExistence type="inferred from homology"/>
<accession>A0A1I5LAT2</accession>
<evidence type="ECO:0000313" key="13">
    <source>
        <dbReference type="Proteomes" id="UP000199356"/>
    </source>
</evidence>
<dbReference type="InterPro" id="IPR023058">
    <property type="entry name" value="PPIase_PpiC_CS"/>
</dbReference>
<keyword evidence="5 8" id="KW-0697">Rotamase</keyword>
<evidence type="ECO:0000256" key="2">
    <source>
        <dbReference type="ARBA" id="ARBA00007656"/>
    </source>
</evidence>
<dbReference type="EMBL" id="FOXA01000001">
    <property type="protein sequence ID" value="SFO94390.1"/>
    <property type="molecule type" value="Genomic_DNA"/>
</dbReference>
<comment type="catalytic activity">
    <reaction evidence="1">
        <text>[protein]-peptidylproline (omega=180) = [protein]-peptidylproline (omega=0)</text>
        <dbReference type="Rhea" id="RHEA:16237"/>
        <dbReference type="Rhea" id="RHEA-COMP:10747"/>
        <dbReference type="Rhea" id="RHEA-COMP:10748"/>
        <dbReference type="ChEBI" id="CHEBI:83833"/>
        <dbReference type="ChEBI" id="CHEBI:83834"/>
        <dbReference type="EC" id="5.2.1.8"/>
    </reaction>
</comment>
<dbReference type="RefSeq" id="WP_093417324.1">
    <property type="nucleotide sequence ID" value="NZ_FOXA01000001.1"/>
</dbReference>
<dbReference type="GO" id="GO:0003755">
    <property type="term" value="F:peptidyl-prolyl cis-trans isomerase activity"/>
    <property type="evidence" value="ECO:0007669"/>
    <property type="project" value="UniProtKB-KW"/>
</dbReference>
<evidence type="ECO:0000313" key="12">
    <source>
        <dbReference type="EMBL" id="SFO94390.1"/>
    </source>
</evidence>
<organism evidence="12 13">
    <name type="scientific">Tranquillimonas alkanivorans</name>
    <dbReference type="NCBI Taxonomy" id="441119"/>
    <lineage>
        <taxon>Bacteria</taxon>
        <taxon>Pseudomonadati</taxon>
        <taxon>Pseudomonadota</taxon>
        <taxon>Alphaproteobacteria</taxon>
        <taxon>Rhodobacterales</taxon>
        <taxon>Roseobacteraceae</taxon>
        <taxon>Tranquillimonas</taxon>
    </lineage>
</organism>
<evidence type="ECO:0000256" key="3">
    <source>
        <dbReference type="ARBA" id="ARBA00013194"/>
    </source>
</evidence>
<protein>
    <recommendedName>
        <fullName evidence="4">Parvulin-like PPIase</fullName>
        <ecNumber evidence="3">5.2.1.8</ecNumber>
    </recommendedName>
    <alternativeName>
        <fullName evidence="6">Peptidyl-prolyl cis-trans isomerase plp</fullName>
    </alternativeName>
    <alternativeName>
        <fullName evidence="7">Rotamase plp</fullName>
    </alternativeName>
</protein>
<dbReference type="InterPro" id="IPR046357">
    <property type="entry name" value="PPIase_dom_sf"/>
</dbReference>
<dbReference type="PANTHER" id="PTHR47245">
    <property type="entry name" value="PEPTIDYLPROLYL ISOMERASE"/>
    <property type="match status" value="1"/>
</dbReference>
<dbReference type="OrthoDB" id="14196at2"/>
<keyword evidence="13" id="KW-1185">Reference proteome</keyword>
<evidence type="ECO:0000256" key="8">
    <source>
        <dbReference type="PROSITE-ProRule" id="PRU00278"/>
    </source>
</evidence>
<dbReference type="PROSITE" id="PS50198">
    <property type="entry name" value="PPIC_PPIASE_2"/>
    <property type="match status" value="1"/>
</dbReference>
<reference evidence="12 13" key="1">
    <citation type="submission" date="2016-10" db="EMBL/GenBank/DDBJ databases">
        <authorList>
            <person name="de Groot N.N."/>
        </authorList>
    </citation>
    <scope>NUCLEOTIDE SEQUENCE [LARGE SCALE GENOMIC DNA]</scope>
    <source>
        <strain evidence="12 13">DSM 19547</strain>
    </source>
</reference>
<dbReference type="PANTHER" id="PTHR47245:SF2">
    <property type="entry name" value="PEPTIDYL-PROLYL CIS-TRANS ISOMERASE HP_0175-RELATED"/>
    <property type="match status" value="1"/>
</dbReference>
<evidence type="ECO:0000256" key="4">
    <source>
        <dbReference type="ARBA" id="ARBA00018370"/>
    </source>
</evidence>
<evidence type="ECO:0000259" key="11">
    <source>
        <dbReference type="PROSITE" id="PS50198"/>
    </source>
</evidence>
<dbReference type="EC" id="5.2.1.8" evidence="3"/>
<dbReference type="PROSITE" id="PS01096">
    <property type="entry name" value="PPIC_PPIASE_1"/>
    <property type="match status" value="1"/>
</dbReference>
<name>A0A1I5LAT2_9RHOB</name>
<evidence type="ECO:0000256" key="7">
    <source>
        <dbReference type="ARBA" id="ARBA00031484"/>
    </source>
</evidence>
<gene>
    <name evidence="12" type="ORF">SAMN04488047_101558</name>
</gene>
<dbReference type="SUPFAM" id="SSF54534">
    <property type="entry name" value="FKBP-like"/>
    <property type="match status" value="1"/>
</dbReference>
<evidence type="ECO:0000256" key="10">
    <source>
        <dbReference type="SAM" id="SignalP"/>
    </source>
</evidence>
<dbReference type="Pfam" id="PF00639">
    <property type="entry name" value="Rotamase"/>
    <property type="match status" value="1"/>
</dbReference>
<dbReference type="SUPFAM" id="SSF109998">
    <property type="entry name" value="Triger factor/SurA peptide-binding domain-like"/>
    <property type="match status" value="1"/>
</dbReference>
<dbReference type="InterPro" id="IPR027304">
    <property type="entry name" value="Trigger_fact/SurA_dom_sf"/>
</dbReference>
<evidence type="ECO:0000256" key="1">
    <source>
        <dbReference type="ARBA" id="ARBA00000971"/>
    </source>
</evidence>